<dbReference type="Gene3D" id="1.10.287.130">
    <property type="match status" value="1"/>
</dbReference>
<feature type="domain" description="PAS" evidence="13">
    <location>
        <begin position="263"/>
        <end position="315"/>
    </location>
</feature>
<dbReference type="InterPro" id="IPR013656">
    <property type="entry name" value="PAS_4"/>
</dbReference>
<dbReference type="Gene3D" id="3.30.450.40">
    <property type="match status" value="1"/>
</dbReference>
<name>A0A6V8ME88_9BACT</name>
<evidence type="ECO:0000259" key="12">
    <source>
        <dbReference type="PROSITE" id="PS50110"/>
    </source>
</evidence>
<dbReference type="PROSITE" id="PS50110">
    <property type="entry name" value="RESPONSE_REGULATORY"/>
    <property type="match status" value="1"/>
</dbReference>
<keyword evidence="6" id="KW-0418">Kinase</keyword>
<dbReference type="PROSITE" id="PS50113">
    <property type="entry name" value="PAC"/>
    <property type="match status" value="3"/>
</dbReference>
<dbReference type="InterPro" id="IPR036097">
    <property type="entry name" value="HisK_dim/P_sf"/>
</dbReference>
<dbReference type="EMBL" id="BLXX01000001">
    <property type="protein sequence ID" value="GFO58143.1"/>
    <property type="molecule type" value="Genomic_DNA"/>
</dbReference>
<dbReference type="InterPro" id="IPR003661">
    <property type="entry name" value="HisK_dim/P_dom"/>
</dbReference>
<accession>A0A6V8ME88</accession>
<feature type="region of interest" description="Disordered" evidence="10">
    <location>
        <begin position="1"/>
        <end position="24"/>
    </location>
</feature>
<dbReference type="InterPro" id="IPR001789">
    <property type="entry name" value="Sig_transdc_resp-reg_receiver"/>
</dbReference>
<dbReference type="RefSeq" id="WP_183352986.1">
    <property type="nucleotide sequence ID" value="NZ_BLXX01000001.1"/>
</dbReference>
<dbReference type="SMART" id="SM00086">
    <property type="entry name" value="PAC"/>
    <property type="match status" value="2"/>
</dbReference>
<dbReference type="InterPro" id="IPR011006">
    <property type="entry name" value="CheY-like_superfamily"/>
</dbReference>
<dbReference type="SMART" id="SM00448">
    <property type="entry name" value="REC"/>
    <property type="match status" value="1"/>
</dbReference>
<dbReference type="Pfam" id="PF13426">
    <property type="entry name" value="PAS_9"/>
    <property type="match status" value="1"/>
</dbReference>
<evidence type="ECO:0000313" key="15">
    <source>
        <dbReference type="EMBL" id="GFO58143.1"/>
    </source>
</evidence>
<dbReference type="GO" id="GO:0005524">
    <property type="term" value="F:ATP binding"/>
    <property type="evidence" value="ECO:0007669"/>
    <property type="project" value="UniProtKB-KW"/>
</dbReference>
<dbReference type="InterPro" id="IPR036890">
    <property type="entry name" value="HATPase_C_sf"/>
</dbReference>
<evidence type="ECO:0000256" key="4">
    <source>
        <dbReference type="ARBA" id="ARBA00022679"/>
    </source>
</evidence>
<evidence type="ECO:0000256" key="5">
    <source>
        <dbReference type="ARBA" id="ARBA00022741"/>
    </source>
</evidence>
<feature type="domain" description="PAS" evidence="13">
    <location>
        <begin position="547"/>
        <end position="591"/>
    </location>
</feature>
<dbReference type="NCBIfam" id="TIGR00229">
    <property type="entry name" value="sensory_box"/>
    <property type="match status" value="2"/>
</dbReference>
<keyword evidence="5" id="KW-0547">Nucleotide-binding</keyword>
<dbReference type="GO" id="GO:0000155">
    <property type="term" value="F:phosphorelay sensor kinase activity"/>
    <property type="evidence" value="ECO:0007669"/>
    <property type="project" value="InterPro"/>
</dbReference>
<evidence type="ECO:0000256" key="7">
    <source>
        <dbReference type="ARBA" id="ARBA00022840"/>
    </source>
</evidence>
<evidence type="ECO:0000259" key="14">
    <source>
        <dbReference type="PROSITE" id="PS50113"/>
    </source>
</evidence>
<reference evidence="16" key="1">
    <citation type="submission" date="2020-06" db="EMBL/GenBank/DDBJ databases">
        <title>Draft genomic sequence of Geomonas sp. Red330.</title>
        <authorList>
            <person name="Itoh H."/>
            <person name="Zhenxing X."/>
            <person name="Ushijima N."/>
            <person name="Masuda Y."/>
            <person name="Shiratori Y."/>
            <person name="Senoo K."/>
        </authorList>
    </citation>
    <scope>NUCLEOTIDE SEQUENCE [LARGE SCALE GENOMIC DNA]</scope>
    <source>
        <strain evidence="16">Red330</strain>
    </source>
</reference>
<comment type="caution">
    <text evidence="15">The sequence shown here is derived from an EMBL/GenBank/DDBJ whole genome shotgun (WGS) entry which is preliminary data.</text>
</comment>
<dbReference type="SMART" id="SM00388">
    <property type="entry name" value="HisKA"/>
    <property type="match status" value="1"/>
</dbReference>
<dbReference type="SUPFAM" id="SSF47384">
    <property type="entry name" value="Homodimeric domain of signal transducing histidine kinase"/>
    <property type="match status" value="1"/>
</dbReference>
<dbReference type="InterPro" id="IPR035965">
    <property type="entry name" value="PAS-like_dom_sf"/>
</dbReference>
<feature type="modified residue" description="4-aspartylphosphate" evidence="9">
    <location>
        <position position="985"/>
    </location>
</feature>
<dbReference type="PANTHER" id="PTHR43065:SF46">
    <property type="entry name" value="C4-DICARBOXYLATE TRANSPORT SENSOR PROTEIN DCTB"/>
    <property type="match status" value="1"/>
</dbReference>
<dbReference type="SMART" id="SM00091">
    <property type="entry name" value="PAS"/>
    <property type="match status" value="4"/>
</dbReference>
<dbReference type="Pfam" id="PF00072">
    <property type="entry name" value="Response_reg"/>
    <property type="match status" value="1"/>
</dbReference>
<dbReference type="InterPro" id="IPR029016">
    <property type="entry name" value="GAF-like_dom_sf"/>
</dbReference>
<dbReference type="Gene3D" id="3.40.50.2300">
    <property type="match status" value="1"/>
</dbReference>
<feature type="domain" description="PAC" evidence="14">
    <location>
        <begin position="337"/>
        <end position="389"/>
    </location>
</feature>
<dbReference type="PRINTS" id="PR00344">
    <property type="entry name" value="BCTRLSENSOR"/>
</dbReference>
<dbReference type="InterPro" id="IPR005467">
    <property type="entry name" value="His_kinase_dom"/>
</dbReference>
<keyword evidence="16" id="KW-1185">Reference proteome</keyword>
<proteinExistence type="predicted"/>
<feature type="domain" description="PAC" evidence="14">
    <location>
        <begin position="209"/>
        <end position="262"/>
    </location>
</feature>
<dbReference type="InterPro" id="IPR003018">
    <property type="entry name" value="GAF"/>
</dbReference>
<dbReference type="InterPro" id="IPR001610">
    <property type="entry name" value="PAC"/>
</dbReference>
<keyword evidence="3 9" id="KW-0597">Phosphoprotein</keyword>
<dbReference type="SMART" id="SM00065">
    <property type="entry name" value="GAF"/>
    <property type="match status" value="1"/>
</dbReference>
<keyword evidence="8" id="KW-0902">Two-component regulatory system</keyword>
<dbReference type="InterPro" id="IPR004358">
    <property type="entry name" value="Sig_transdc_His_kin-like_C"/>
</dbReference>
<dbReference type="Proteomes" id="UP000556026">
    <property type="component" value="Unassembled WGS sequence"/>
</dbReference>
<dbReference type="SUPFAM" id="SSF52172">
    <property type="entry name" value="CheY-like"/>
    <property type="match status" value="1"/>
</dbReference>
<evidence type="ECO:0000259" key="11">
    <source>
        <dbReference type="PROSITE" id="PS50109"/>
    </source>
</evidence>
<dbReference type="PANTHER" id="PTHR43065">
    <property type="entry name" value="SENSOR HISTIDINE KINASE"/>
    <property type="match status" value="1"/>
</dbReference>
<sequence length="1055" mass="115205">MPENFVAAPTHPLDAPRSAPPDGEEHSFRELFFCHPSPLALVDAATLELVEINRQGVELFQLGATRTAPRLTDLVSFADPAAWQAFLTAPGDQWSEFAATLPRDGGHTPFSVHLRRAGQREGRLFALFTPAAEERTRDGVYASIVAHTGIGLTVIDSSLRVVSMNPTIRSWFPQVDPGERPLCYQSFNSPPLDAPCSYCPVVKVLEDGQSHHATTATPTPEGIRHFSMIATPVLDARGEVLSVIETAEDVTDRLLLEERMLEKSRNLQAVLDNAPIAIWYKDVAGRFRFVNKTFCRQIGIAEERLLEAGHFTEVLPARVAANCSVSDEACLGQQGPSTFRESFPFSDGREHLLSVTKGQVRSDDGEVLGVVGLGIDITEQQLYAERLQLLTDSFLRFGPDFNANINILTEVAGRILGARCALFNLLEQGELHSVGRWNLPGAFSGRRSPEGTVCYQVIRSGSAEPVVIADLAASPFAAGFREQLAAGITSYLGVPVCWGDRTVGVLCALFDHEFRPTPADLSFASIVAAALAIEEDRRSSVLAQQRSERLYRALFSEAGEGVFMMTTGGIILEVNQAFADMHGYRCEEMAGMQLGTLDTPASLAGAPERIGRLSAGEHLTFEVEHYHRDGHTFSLEVSASLLECDGEHRLICFHRDITERKRHEEERRTLERQFQQAQKLESLGVLAGGVAHDFNNILAIISGYCSLLAVEPERVPDYLPEIVNATERAAELCRQMLAYAGKTQFAMSHVDLTTLVDEMVRMLKATLPQNVALRLDRPRAPLVLVADSGQLRQVLMNLIINASEAIGARQGEIRVTLNRAALTQEEARCDHLGKEIPAGFYLCLEVADDGCGMDEATRLRVFEPFFSTKFSGRGLGMSAVLGIINAHGGALDLASTPGGGTCFRIYLPAPEEADRAAQGGRQLETASRWQGSGRVLLVEDEAMVRALAATMLGKLGFEVVQAANGEEGLSRFRHREGPFRLVITDLGMPVMDGYQMVDELKRLAPGLPILITTGFGEVDVASRLSLSRVDGYLAKPYDFLKLKEAVNLVIDATAG</sequence>
<evidence type="ECO:0000256" key="9">
    <source>
        <dbReference type="PROSITE-ProRule" id="PRU00169"/>
    </source>
</evidence>
<dbReference type="Pfam" id="PF01590">
    <property type="entry name" value="GAF"/>
    <property type="match status" value="1"/>
</dbReference>
<evidence type="ECO:0000256" key="2">
    <source>
        <dbReference type="ARBA" id="ARBA00012438"/>
    </source>
</evidence>
<dbReference type="Pfam" id="PF02518">
    <property type="entry name" value="HATPase_c"/>
    <property type="match status" value="1"/>
</dbReference>
<dbReference type="InterPro" id="IPR000700">
    <property type="entry name" value="PAS-assoc_C"/>
</dbReference>
<evidence type="ECO:0000259" key="13">
    <source>
        <dbReference type="PROSITE" id="PS50112"/>
    </source>
</evidence>
<dbReference type="SUPFAM" id="SSF55781">
    <property type="entry name" value="GAF domain-like"/>
    <property type="match status" value="1"/>
</dbReference>
<evidence type="ECO:0000313" key="16">
    <source>
        <dbReference type="Proteomes" id="UP000556026"/>
    </source>
</evidence>
<protein>
    <recommendedName>
        <fullName evidence="2">histidine kinase</fullName>
        <ecNumber evidence="2">2.7.13.3</ecNumber>
    </recommendedName>
</protein>
<dbReference type="CDD" id="cd00130">
    <property type="entry name" value="PAS"/>
    <property type="match status" value="2"/>
</dbReference>
<dbReference type="AlphaFoldDB" id="A0A6V8ME88"/>
<keyword evidence="4" id="KW-0808">Transferase</keyword>
<dbReference type="Pfam" id="PF08448">
    <property type="entry name" value="PAS_4"/>
    <property type="match status" value="2"/>
</dbReference>
<evidence type="ECO:0000256" key="1">
    <source>
        <dbReference type="ARBA" id="ARBA00000085"/>
    </source>
</evidence>
<keyword evidence="7" id="KW-0067">ATP-binding</keyword>
<dbReference type="EC" id="2.7.13.3" evidence="2"/>
<evidence type="ECO:0000256" key="8">
    <source>
        <dbReference type="ARBA" id="ARBA00023012"/>
    </source>
</evidence>
<dbReference type="Gene3D" id="3.30.565.10">
    <property type="entry name" value="Histidine kinase-like ATPase, C-terminal domain"/>
    <property type="match status" value="1"/>
</dbReference>
<dbReference type="PROSITE" id="PS50109">
    <property type="entry name" value="HIS_KIN"/>
    <property type="match status" value="1"/>
</dbReference>
<feature type="domain" description="Response regulatory" evidence="12">
    <location>
        <begin position="934"/>
        <end position="1050"/>
    </location>
</feature>
<dbReference type="InterPro" id="IPR003594">
    <property type="entry name" value="HATPase_dom"/>
</dbReference>
<feature type="domain" description="Histidine kinase" evidence="11">
    <location>
        <begin position="689"/>
        <end position="911"/>
    </location>
</feature>
<dbReference type="SUPFAM" id="SSF55785">
    <property type="entry name" value="PYP-like sensor domain (PAS domain)"/>
    <property type="match status" value="3"/>
</dbReference>
<dbReference type="SMART" id="SM00387">
    <property type="entry name" value="HATPase_c"/>
    <property type="match status" value="1"/>
</dbReference>
<dbReference type="SUPFAM" id="SSF55874">
    <property type="entry name" value="ATPase domain of HSP90 chaperone/DNA topoisomerase II/histidine kinase"/>
    <property type="match status" value="1"/>
</dbReference>
<evidence type="ECO:0000256" key="6">
    <source>
        <dbReference type="ARBA" id="ARBA00022777"/>
    </source>
</evidence>
<dbReference type="Pfam" id="PF00512">
    <property type="entry name" value="HisKA"/>
    <property type="match status" value="1"/>
</dbReference>
<comment type="catalytic activity">
    <reaction evidence="1">
        <text>ATP + protein L-histidine = ADP + protein N-phospho-L-histidine.</text>
        <dbReference type="EC" id="2.7.13.3"/>
    </reaction>
</comment>
<dbReference type="Gene3D" id="3.30.450.20">
    <property type="entry name" value="PAS domain"/>
    <property type="match status" value="3"/>
</dbReference>
<gene>
    <name evidence="15" type="ORF">GMST_04680</name>
</gene>
<organism evidence="15 16">
    <name type="scientific">Geomonas silvestris</name>
    <dbReference type="NCBI Taxonomy" id="2740184"/>
    <lineage>
        <taxon>Bacteria</taxon>
        <taxon>Pseudomonadati</taxon>
        <taxon>Thermodesulfobacteriota</taxon>
        <taxon>Desulfuromonadia</taxon>
        <taxon>Geobacterales</taxon>
        <taxon>Geobacteraceae</taxon>
        <taxon>Geomonas</taxon>
    </lineage>
</organism>
<dbReference type="InterPro" id="IPR000014">
    <property type="entry name" value="PAS"/>
</dbReference>
<evidence type="ECO:0000256" key="10">
    <source>
        <dbReference type="SAM" id="MobiDB-lite"/>
    </source>
</evidence>
<evidence type="ECO:0000256" key="3">
    <source>
        <dbReference type="ARBA" id="ARBA00022553"/>
    </source>
</evidence>
<feature type="domain" description="PAC" evidence="14">
    <location>
        <begin position="619"/>
        <end position="669"/>
    </location>
</feature>
<dbReference type="PROSITE" id="PS50112">
    <property type="entry name" value="PAS"/>
    <property type="match status" value="2"/>
</dbReference>
<dbReference type="CDD" id="cd00156">
    <property type="entry name" value="REC"/>
    <property type="match status" value="1"/>
</dbReference>